<dbReference type="UniPathway" id="UPA00115">
    <property type="reaction ID" value="UER00410"/>
</dbReference>
<organism evidence="7 8">
    <name type="scientific">Corynebacterium pelargi</name>
    <dbReference type="NCBI Taxonomy" id="1471400"/>
    <lineage>
        <taxon>Bacteria</taxon>
        <taxon>Bacillati</taxon>
        <taxon>Actinomycetota</taxon>
        <taxon>Actinomycetes</taxon>
        <taxon>Mycobacteriales</taxon>
        <taxon>Corynebacteriaceae</taxon>
        <taxon>Corynebacterium</taxon>
    </lineage>
</organism>
<sequence length="498" mass="53798">MCWIVKPKHWGIVGNMTDRSKKAQIGVVGLAVMGSNLARNFARNGHTVAVYNRSQGKTDALIEQHGNEGDFIPASSIEEFVDSLEKPRRAIIMVQAGAATDAVIDQLANAMDEGDIIIDGGNALFSDTIRREADIAQRGLNFVGAGISGGEEGALNGPSIMPGGPESTWEALGPLLESVAAKVDGTPCVTHIGPDGAGHFVKMVHNGIEYADMQVIGEAYQLLRYAAGYSPAELAEIFRDWNQGDLDSYLIEITSEVLDQVDAETGKPLVDVIVDQAGQKGTGRWTVKAALDLGIPVTGIGEAVFARALSGAAAQREATGELPSGTIRSLEDLGVDREAFVEDVRKALYASKLIAYAQGFDEIKAGSDEYDWNVDPRDLATIWRGGCIIRAKFLNRIVEAYDNNPELASLLLDPYFTSELSELIDAWRRVVVIATQVGQPVPVFASSLSYYDSLRAKRLPAALIQAQRDFFGAHTYKRVDKPGSFHTLWSGDRSEVEA</sequence>
<name>A0A410W8Z5_9CORY</name>
<dbReference type="InterPro" id="IPR006115">
    <property type="entry name" value="6PGDH_NADP-bd"/>
</dbReference>
<comment type="catalytic activity">
    <reaction evidence="5 6">
        <text>6-phospho-D-gluconate + NADP(+) = D-ribulose 5-phosphate + CO2 + NADPH</text>
        <dbReference type="Rhea" id="RHEA:10116"/>
        <dbReference type="ChEBI" id="CHEBI:16526"/>
        <dbReference type="ChEBI" id="CHEBI:57783"/>
        <dbReference type="ChEBI" id="CHEBI:58121"/>
        <dbReference type="ChEBI" id="CHEBI:58349"/>
        <dbReference type="ChEBI" id="CHEBI:58759"/>
        <dbReference type="EC" id="1.1.1.44"/>
    </reaction>
</comment>
<dbReference type="SUPFAM" id="SSF48179">
    <property type="entry name" value="6-phosphogluconate dehydrogenase C-terminal domain-like"/>
    <property type="match status" value="1"/>
</dbReference>
<dbReference type="InterPro" id="IPR006184">
    <property type="entry name" value="6PGdom_BS"/>
</dbReference>
<evidence type="ECO:0000256" key="4">
    <source>
        <dbReference type="ARBA" id="ARBA00023064"/>
    </source>
</evidence>
<proteinExistence type="inferred from homology"/>
<dbReference type="GO" id="GO:0019521">
    <property type="term" value="P:D-gluconate metabolic process"/>
    <property type="evidence" value="ECO:0007669"/>
    <property type="project" value="UniProtKB-KW"/>
</dbReference>
<dbReference type="Gene3D" id="1.20.5.320">
    <property type="entry name" value="6-Phosphogluconate Dehydrogenase, domain 3"/>
    <property type="match status" value="1"/>
</dbReference>
<dbReference type="PROSITE" id="PS00461">
    <property type="entry name" value="6PGD"/>
    <property type="match status" value="1"/>
</dbReference>
<protein>
    <recommendedName>
        <fullName evidence="5 6">6-phosphogluconate dehydrogenase, decarboxylating</fullName>
        <ecNumber evidence="5 6">1.1.1.44</ecNumber>
    </recommendedName>
</protein>
<dbReference type="FunFam" id="1.10.1040.10:FF:000002">
    <property type="entry name" value="6-phosphogluconate dehydrogenase, decarboxylating"/>
    <property type="match status" value="1"/>
</dbReference>
<evidence type="ECO:0000313" key="7">
    <source>
        <dbReference type="EMBL" id="QAU52416.1"/>
    </source>
</evidence>
<dbReference type="InterPro" id="IPR006183">
    <property type="entry name" value="Pgluconate_DH"/>
</dbReference>
<dbReference type="SUPFAM" id="SSF51735">
    <property type="entry name" value="NAD(P)-binding Rossmann-fold domains"/>
    <property type="match status" value="1"/>
</dbReference>
<dbReference type="AlphaFoldDB" id="A0A410W8Z5"/>
<dbReference type="InterPro" id="IPR008927">
    <property type="entry name" value="6-PGluconate_DH-like_C_sf"/>
</dbReference>
<dbReference type="GO" id="GO:0050661">
    <property type="term" value="F:NADP binding"/>
    <property type="evidence" value="ECO:0007669"/>
    <property type="project" value="InterPro"/>
</dbReference>
<evidence type="ECO:0000256" key="2">
    <source>
        <dbReference type="ARBA" id="ARBA00011738"/>
    </source>
</evidence>
<evidence type="ECO:0000313" key="8">
    <source>
        <dbReference type="Proteomes" id="UP000288929"/>
    </source>
</evidence>
<dbReference type="PANTHER" id="PTHR11811">
    <property type="entry name" value="6-PHOSPHOGLUCONATE DEHYDROGENASE"/>
    <property type="match status" value="1"/>
</dbReference>
<reference evidence="7 8" key="1">
    <citation type="submission" date="2019-01" db="EMBL/GenBank/DDBJ databases">
        <authorList>
            <person name="Ruckert C."/>
            <person name="Busche T."/>
            <person name="Kalinowski J."/>
        </authorList>
    </citation>
    <scope>NUCLEOTIDE SEQUENCE [LARGE SCALE GENOMIC DNA]</scope>
    <source>
        <strain evidence="7 8">136/3</strain>
    </source>
</reference>
<comment type="similarity">
    <text evidence="1 5 6">Belongs to the 6-phosphogluconate dehydrogenase family.</text>
</comment>
<keyword evidence="8" id="KW-1185">Reference proteome</keyword>
<dbReference type="InterPro" id="IPR036291">
    <property type="entry name" value="NAD(P)-bd_dom_sf"/>
</dbReference>
<dbReference type="GO" id="GO:0006098">
    <property type="term" value="P:pentose-phosphate shunt"/>
    <property type="evidence" value="ECO:0007669"/>
    <property type="project" value="UniProtKB-UniPathway"/>
</dbReference>
<dbReference type="Proteomes" id="UP000288929">
    <property type="component" value="Chromosome"/>
</dbReference>
<dbReference type="NCBIfam" id="NF006765">
    <property type="entry name" value="PRK09287.1"/>
    <property type="match status" value="1"/>
</dbReference>
<dbReference type="EC" id="1.1.1.44" evidence="5 6"/>
<dbReference type="KEGG" id="cpeg:CPELA_05725"/>
<dbReference type="GO" id="GO:0004616">
    <property type="term" value="F:phosphogluconate dehydrogenase (decarboxylating) activity"/>
    <property type="evidence" value="ECO:0007669"/>
    <property type="project" value="UniProtKB-EC"/>
</dbReference>
<dbReference type="InterPro" id="IPR006113">
    <property type="entry name" value="6PGDH_Gnd/GntZ"/>
</dbReference>
<dbReference type="Pfam" id="PF03446">
    <property type="entry name" value="NAD_binding_2"/>
    <property type="match status" value="1"/>
</dbReference>
<keyword evidence="5 6" id="KW-0570">Pentose shunt</keyword>
<dbReference type="InterPro" id="IPR006114">
    <property type="entry name" value="6PGDH_C"/>
</dbReference>
<dbReference type="FunFam" id="1.20.5.320:FF:000004">
    <property type="entry name" value="6-phosphogluconate dehydrogenase, decarboxylating"/>
    <property type="match status" value="1"/>
</dbReference>
<comment type="subunit">
    <text evidence="2 5">Homodimer.</text>
</comment>
<comment type="function">
    <text evidence="5">Catalyzes the oxidative decarboxylation of 6-phosphogluconate to ribulose 5-phosphate and CO(2), with concomitant reduction of NADP to NADPH.</text>
</comment>
<dbReference type="Gene3D" id="3.40.50.720">
    <property type="entry name" value="NAD(P)-binding Rossmann-like Domain"/>
    <property type="match status" value="1"/>
</dbReference>
<dbReference type="Gene3D" id="1.10.1040.10">
    <property type="entry name" value="N-(1-d-carboxylethyl)-l-norvaline Dehydrogenase, domain 2"/>
    <property type="match status" value="1"/>
</dbReference>
<evidence type="ECO:0000256" key="6">
    <source>
        <dbReference type="RuleBase" id="RU000485"/>
    </source>
</evidence>
<gene>
    <name evidence="7" type="primary">gndA</name>
    <name evidence="7" type="ORF">CPELA_05725</name>
</gene>
<dbReference type="PIRSF" id="PIRSF000109">
    <property type="entry name" value="6PGD"/>
    <property type="match status" value="1"/>
</dbReference>
<keyword evidence="3 5" id="KW-0560">Oxidoreductase</keyword>
<keyword evidence="5 6" id="KW-0521">NADP</keyword>
<evidence type="ECO:0000256" key="1">
    <source>
        <dbReference type="ARBA" id="ARBA00008419"/>
    </source>
</evidence>
<dbReference type="SMART" id="SM01350">
    <property type="entry name" value="6PGD"/>
    <property type="match status" value="1"/>
</dbReference>
<dbReference type="Pfam" id="PF00393">
    <property type="entry name" value="6PGD"/>
    <property type="match status" value="1"/>
</dbReference>
<dbReference type="EMBL" id="CP035299">
    <property type="protein sequence ID" value="QAU52416.1"/>
    <property type="molecule type" value="Genomic_DNA"/>
</dbReference>
<dbReference type="FunFam" id="3.40.50.720:FF:000007">
    <property type="entry name" value="6-phosphogluconate dehydrogenase, decarboxylating"/>
    <property type="match status" value="1"/>
</dbReference>
<evidence type="ECO:0000256" key="3">
    <source>
        <dbReference type="ARBA" id="ARBA00023002"/>
    </source>
</evidence>
<accession>A0A410W8Z5</accession>
<dbReference type="InterPro" id="IPR013328">
    <property type="entry name" value="6PGD_dom2"/>
</dbReference>
<keyword evidence="4 6" id="KW-0311">Gluconate utilization</keyword>
<comment type="pathway">
    <text evidence="5 6">Carbohydrate degradation; pentose phosphate pathway; D-ribulose 5-phosphate from D-glucose 6-phosphate (oxidative stage): step 3/3.</text>
</comment>
<dbReference type="PRINTS" id="PR00076">
    <property type="entry name" value="6PGDHDRGNASE"/>
</dbReference>
<dbReference type="NCBIfam" id="TIGR00873">
    <property type="entry name" value="gnd"/>
    <property type="match status" value="1"/>
</dbReference>
<evidence type="ECO:0000256" key="5">
    <source>
        <dbReference type="PIRNR" id="PIRNR000109"/>
    </source>
</evidence>